<dbReference type="Proteomes" id="UP001589609">
    <property type="component" value="Unassembled WGS sequence"/>
</dbReference>
<dbReference type="InterPro" id="IPR023772">
    <property type="entry name" value="DNA-bd_HTH_TetR-type_CS"/>
</dbReference>
<feature type="domain" description="HTH tetR-type" evidence="4">
    <location>
        <begin position="1"/>
        <end position="61"/>
    </location>
</feature>
<dbReference type="NCBIfam" id="NF037937">
    <property type="entry name" value="septum_RefZ"/>
    <property type="match status" value="1"/>
</dbReference>
<gene>
    <name evidence="5" type="primary">refZ</name>
    <name evidence="5" type="ORF">ACFFMS_16770</name>
</gene>
<dbReference type="EMBL" id="JBHMAF010000108">
    <property type="protein sequence ID" value="MFB9760022.1"/>
    <property type="molecule type" value="Genomic_DNA"/>
</dbReference>
<dbReference type="SUPFAM" id="SSF48498">
    <property type="entry name" value="Tetracyclin repressor-like, C-terminal domain"/>
    <property type="match status" value="1"/>
</dbReference>
<evidence type="ECO:0000259" key="4">
    <source>
        <dbReference type="PROSITE" id="PS50977"/>
    </source>
</evidence>
<evidence type="ECO:0000313" key="6">
    <source>
        <dbReference type="Proteomes" id="UP001589609"/>
    </source>
</evidence>
<dbReference type="InterPro" id="IPR050624">
    <property type="entry name" value="HTH-type_Tx_Regulator"/>
</dbReference>
<name>A0ABV5WHE0_9BACI</name>
<evidence type="ECO:0000256" key="2">
    <source>
        <dbReference type="ARBA" id="ARBA00023125"/>
    </source>
</evidence>
<organism evidence="5 6">
    <name type="scientific">Ectobacillus funiculus</name>
    <dbReference type="NCBI Taxonomy" id="137993"/>
    <lineage>
        <taxon>Bacteria</taxon>
        <taxon>Bacillati</taxon>
        <taxon>Bacillota</taxon>
        <taxon>Bacilli</taxon>
        <taxon>Bacillales</taxon>
        <taxon>Bacillaceae</taxon>
        <taxon>Ectobacillus</taxon>
    </lineage>
</organism>
<evidence type="ECO:0000313" key="5">
    <source>
        <dbReference type="EMBL" id="MFB9760022.1"/>
    </source>
</evidence>
<sequence>MNTKKKIIDAAIMLFNTKGYDGTTVREIAKEANVNVANISYYFSGKQGLLEYVVTNFLEEYIRILESAFTQDGLSPKEMLLVIVRQILHYQSNHRQLTRFFYREISLDSVLIREIMTTYLVREKYYFQTIIHKGIQQGEFQKVSFPVFMVQLKGMLQSPYLHAQYIAEVLYAFPTEPYFADRYAKEVESWLAHALYKPSIVPMPAAAQF</sequence>
<dbReference type="Pfam" id="PF00440">
    <property type="entry name" value="TetR_N"/>
    <property type="match status" value="1"/>
</dbReference>
<keyword evidence="2 3" id="KW-0238">DNA-binding</keyword>
<dbReference type="SUPFAM" id="SSF46689">
    <property type="entry name" value="Homeodomain-like"/>
    <property type="match status" value="1"/>
</dbReference>
<dbReference type="InterPro" id="IPR036271">
    <property type="entry name" value="Tet_transcr_reg_TetR-rel_C_sf"/>
</dbReference>
<dbReference type="PROSITE" id="PS50977">
    <property type="entry name" value="HTH_TETR_2"/>
    <property type="match status" value="1"/>
</dbReference>
<protein>
    <submittedName>
        <fullName evidence="5">Forespore capture DNA-binding protein RefZ</fullName>
    </submittedName>
</protein>
<dbReference type="PANTHER" id="PTHR43479">
    <property type="entry name" value="ACREF/ENVCD OPERON REPRESSOR-RELATED"/>
    <property type="match status" value="1"/>
</dbReference>
<evidence type="ECO:0000256" key="3">
    <source>
        <dbReference type="PROSITE-ProRule" id="PRU00335"/>
    </source>
</evidence>
<dbReference type="PANTHER" id="PTHR43479:SF11">
    <property type="entry name" value="ACREF_ENVCD OPERON REPRESSOR-RELATED"/>
    <property type="match status" value="1"/>
</dbReference>
<proteinExistence type="predicted"/>
<dbReference type="InterPro" id="IPR009057">
    <property type="entry name" value="Homeodomain-like_sf"/>
</dbReference>
<reference evidence="5 6" key="1">
    <citation type="submission" date="2024-09" db="EMBL/GenBank/DDBJ databases">
        <authorList>
            <person name="Sun Q."/>
            <person name="Mori K."/>
        </authorList>
    </citation>
    <scope>NUCLEOTIDE SEQUENCE [LARGE SCALE GENOMIC DNA]</scope>
    <source>
        <strain evidence="5 6">JCM 11201</strain>
    </source>
</reference>
<comment type="caution">
    <text evidence="5">The sequence shown here is derived from an EMBL/GenBank/DDBJ whole genome shotgun (WGS) entry which is preliminary data.</text>
</comment>
<dbReference type="PRINTS" id="PR00455">
    <property type="entry name" value="HTHTETR"/>
</dbReference>
<dbReference type="InterPro" id="IPR001647">
    <property type="entry name" value="HTH_TetR"/>
</dbReference>
<accession>A0ABV5WHE0</accession>
<feature type="DNA-binding region" description="H-T-H motif" evidence="3">
    <location>
        <begin position="24"/>
        <end position="43"/>
    </location>
</feature>
<dbReference type="Gene3D" id="1.10.10.60">
    <property type="entry name" value="Homeodomain-like"/>
    <property type="match status" value="1"/>
</dbReference>
<dbReference type="Gene3D" id="1.10.357.10">
    <property type="entry name" value="Tetracycline Repressor, domain 2"/>
    <property type="match status" value="1"/>
</dbReference>
<evidence type="ECO:0000256" key="1">
    <source>
        <dbReference type="ARBA" id="ARBA00022491"/>
    </source>
</evidence>
<keyword evidence="6" id="KW-1185">Reference proteome</keyword>
<dbReference type="GO" id="GO:0003677">
    <property type="term" value="F:DNA binding"/>
    <property type="evidence" value="ECO:0007669"/>
    <property type="project" value="UniProtKB-KW"/>
</dbReference>
<dbReference type="PROSITE" id="PS01081">
    <property type="entry name" value="HTH_TETR_1"/>
    <property type="match status" value="1"/>
</dbReference>
<dbReference type="RefSeq" id="WP_342044734.1">
    <property type="nucleotide sequence ID" value="NZ_JAPCYI010000001.1"/>
</dbReference>
<keyword evidence="1" id="KW-0678">Repressor</keyword>